<sequence>MAGSKAVPLLLLLAVLSGSWTSRIPAAAAAGRPLRLAADRRWGDQQAPAGVVVGDSVIVLPSLRRPWHKLPPLAMKPAGHSCETWSPNNKDCPTPPPRP</sequence>
<dbReference type="Proteomes" id="UP000243499">
    <property type="component" value="Chromosome 4"/>
</dbReference>
<proteinExistence type="predicted"/>
<keyword evidence="2" id="KW-0732">Signal</keyword>
<evidence type="ECO:0000313" key="3">
    <source>
        <dbReference type="EMBL" id="PAN25092.1"/>
    </source>
</evidence>
<feature type="region of interest" description="Disordered" evidence="1">
    <location>
        <begin position="78"/>
        <end position="99"/>
    </location>
</feature>
<reference evidence="3" key="1">
    <citation type="submission" date="2018-04" db="EMBL/GenBank/DDBJ databases">
        <title>WGS assembly of Panicum hallii.</title>
        <authorList>
            <person name="Lovell J."/>
            <person name="Jenkins J."/>
            <person name="Lowry D."/>
            <person name="Mamidi S."/>
            <person name="Sreedasyam A."/>
            <person name="Weng X."/>
            <person name="Barry K."/>
            <person name="Bonette J."/>
            <person name="Campitelli B."/>
            <person name="Daum C."/>
            <person name="Gordon S."/>
            <person name="Gould B."/>
            <person name="Lipzen A."/>
            <person name="Macqueen A."/>
            <person name="Palacio-Mejia J."/>
            <person name="Plott C."/>
            <person name="Shakirov E."/>
            <person name="Shu S."/>
            <person name="Yoshinaga Y."/>
            <person name="Zane M."/>
            <person name="Rokhsar D."/>
            <person name="Grimwood J."/>
            <person name="Schmutz J."/>
            <person name="Juenger T."/>
        </authorList>
    </citation>
    <scope>NUCLEOTIDE SEQUENCE [LARGE SCALE GENOMIC DNA]</scope>
    <source>
        <strain evidence="3">FIL2</strain>
    </source>
</reference>
<name>A0A2S3HKL6_9POAL</name>
<dbReference type="Gramene" id="PAN25092">
    <property type="protein sequence ID" value="PAN25092"/>
    <property type="gene ID" value="PAHAL_4G274800"/>
</dbReference>
<feature type="chain" id="PRO_5015738795" evidence="2">
    <location>
        <begin position="22"/>
        <end position="99"/>
    </location>
</feature>
<dbReference type="EMBL" id="CM008049">
    <property type="protein sequence ID" value="PAN25092.1"/>
    <property type="molecule type" value="Genomic_DNA"/>
</dbReference>
<evidence type="ECO:0000256" key="1">
    <source>
        <dbReference type="SAM" id="MobiDB-lite"/>
    </source>
</evidence>
<dbReference type="AlphaFoldDB" id="A0A2S3HKL6"/>
<protein>
    <submittedName>
        <fullName evidence="3">Uncharacterized protein</fullName>
    </submittedName>
</protein>
<accession>A0A2S3HKL6</accession>
<feature type="signal peptide" evidence="2">
    <location>
        <begin position="1"/>
        <end position="21"/>
    </location>
</feature>
<gene>
    <name evidence="3" type="ORF">PAHAL_4G274800</name>
</gene>
<evidence type="ECO:0000256" key="2">
    <source>
        <dbReference type="SAM" id="SignalP"/>
    </source>
</evidence>
<organism evidence="3">
    <name type="scientific">Panicum hallii</name>
    <dbReference type="NCBI Taxonomy" id="206008"/>
    <lineage>
        <taxon>Eukaryota</taxon>
        <taxon>Viridiplantae</taxon>
        <taxon>Streptophyta</taxon>
        <taxon>Embryophyta</taxon>
        <taxon>Tracheophyta</taxon>
        <taxon>Spermatophyta</taxon>
        <taxon>Magnoliopsida</taxon>
        <taxon>Liliopsida</taxon>
        <taxon>Poales</taxon>
        <taxon>Poaceae</taxon>
        <taxon>PACMAD clade</taxon>
        <taxon>Panicoideae</taxon>
        <taxon>Panicodae</taxon>
        <taxon>Paniceae</taxon>
        <taxon>Panicinae</taxon>
        <taxon>Panicum</taxon>
        <taxon>Panicum sect. Panicum</taxon>
    </lineage>
</organism>